<dbReference type="EMBL" id="JBHRSP010000014">
    <property type="protein sequence ID" value="MFC3073045.1"/>
    <property type="molecule type" value="Genomic_DNA"/>
</dbReference>
<feature type="compositionally biased region" description="Basic and acidic residues" evidence="1">
    <location>
        <begin position="40"/>
        <end position="62"/>
    </location>
</feature>
<organism evidence="2 3">
    <name type="scientific">Shinella pollutisoli</name>
    <dbReference type="NCBI Taxonomy" id="2250594"/>
    <lineage>
        <taxon>Bacteria</taxon>
        <taxon>Pseudomonadati</taxon>
        <taxon>Pseudomonadota</taxon>
        <taxon>Alphaproteobacteria</taxon>
        <taxon>Hyphomicrobiales</taxon>
        <taxon>Rhizobiaceae</taxon>
        <taxon>Shinella</taxon>
    </lineage>
</organism>
<feature type="region of interest" description="Disordered" evidence="1">
    <location>
        <begin position="39"/>
        <end position="62"/>
    </location>
</feature>
<name>A0ABV7DDN5_9HYPH</name>
<comment type="caution">
    <text evidence="2">The sequence shown here is derived from an EMBL/GenBank/DDBJ whole genome shotgun (WGS) entry which is preliminary data.</text>
</comment>
<evidence type="ECO:0000313" key="2">
    <source>
        <dbReference type="EMBL" id="MFC3073045.1"/>
    </source>
</evidence>
<reference evidence="3" key="1">
    <citation type="journal article" date="2019" name="Int. J. Syst. Evol. Microbiol.">
        <title>The Global Catalogue of Microorganisms (GCM) 10K type strain sequencing project: providing services to taxonomists for standard genome sequencing and annotation.</title>
        <authorList>
            <consortium name="The Broad Institute Genomics Platform"/>
            <consortium name="The Broad Institute Genome Sequencing Center for Infectious Disease"/>
            <person name="Wu L."/>
            <person name="Ma J."/>
        </authorList>
    </citation>
    <scope>NUCLEOTIDE SEQUENCE [LARGE SCALE GENOMIC DNA]</scope>
    <source>
        <strain evidence="3">KCTC 52677</strain>
    </source>
</reference>
<sequence length="62" mass="6774">MPTATTKQRPKNAAPAENLQAQYKPIGLRAVVAATQCRNDAGKAKKDAQKRDRPAVLHTFDD</sequence>
<keyword evidence="3" id="KW-1185">Reference proteome</keyword>
<dbReference type="RefSeq" id="WP_257317094.1">
    <property type="nucleotide sequence ID" value="NZ_JANFDG010000025.1"/>
</dbReference>
<gene>
    <name evidence="2" type="ORF">ACFOHH_08025</name>
</gene>
<dbReference type="Proteomes" id="UP001595377">
    <property type="component" value="Unassembled WGS sequence"/>
</dbReference>
<evidence type="ECO:0000313" key="3">
    <source>
        <dbReference type="Proteomes" id="UP001595377"/>
    </source>
</evidence>
<protein>
    <submittedName>
        <fullName evidence="2">Uncharacterized protein</fullName>
    </submittedName>
</protein>
<accession>A0ABV7DDN5</accession>
<proteinExistence type="predicted"/>
<evidence type="ECO:0000256" key="1">
    <source>
        <dbReference type="SAM" id="MobiDB-lite"/>
    </source>
</evidence>